<accession>A0A4R0XJB7</accession>
<protein>
    <recommendedName>
        <fullName evidence="1">glucose-6-phosphate isomerase</fullName>
        <ecNumber evidence="1">5.3.1.9</ecNumber>
    </recommendedName>
</protein>
<dbReference type="InterPro" id="IPR035482">
    <property type="entry name" value="SIS_PGI_2"/>
</dbReference>
<dbReference type="GO" id="GO:0048029">
    <property type="term" value="F:monosaccharide binding"/>
    <property type="evidence" value="ECO:0007669"/>
    <property type="project" value="TreeGrafter"/>
</dbReference>
<reference evidence="5 6" key="1">
    <citation type="submission" date="2018-02" db="EMBL/GenBank/DDBJ databases">
        <title>Mycoplasma marinum and Mycoplasma todarodis sp. nov., moderately halophilic and psychrotolerant mycoplasmas isolated from cephalopods.</title>
        <authorList>
            <person name="Viver T."/>
        </authorList>
    </citation>
    <scope>NUCLEOTIDE SEQUENCE [LARGE SCALE GENOMIC DNA]</scope>
    <source>
        <strain evidence="5 6">5H</strain>
    </source>
</reference>
<dbReference type="InterPro" id="IPR046348">
    <property type="entry name" value="SIS_dom_sf"/>
</dbReference>
<dbReference type="GO" id="GO:0097367">
    <property type="term" value="F:carbohydrate derivative binding"/>
    <property type="evidence" value="ECO:0007669"/>
    <property type="project" value="InterPro"/>
</dbReference>
<dbReference type="GO" id="GO:0006094">
    <property type="term" value="P:gluconeogenesis"/>
    <property type="evidence" value="ECO:0007669"/>
    <property type="project" value="UniProtKB-KW"/>
</dbReference>
<keyword evidence="6" id="KW-1185">Reference proteome</keyword>
<keyword evidence="3" id="KW-0324">Glycolysis</keyword>
<dbReference type="PROSITE" id="PS00174">
    <property type="entry name" value="P_GLUCOSE_ISOMERASE_2"/>
    <property type="match status" value="1"/>
</dbReference>
<dbReference type="PROSITE" id="PS51463">
    <property type="entry name" value="P_GLUCOSE_ISOMERASE_3"/>
    <property type="match status" value="1"/>
</dbReference>
<organism evidence="5 6">
    <name type="scientific">Mycoplasma todarodis</name>
    <dbReference type="NCBI Taxonomy" id="1937191"/>
    <lineage>
        <taxon>Bacteria</taxon>
        <taxon>Bacillati</taxon>
        <taxon>Mycoplasmatota</taxon>
        <taxon>Mollicutes</taxon>
        <taxon>Mycoplasmataceae</taxon>
        <taxon>Mycoplasma</taxon>
    </lineage>
</organism>
<dbReference type="InterPro" id="IPR001672">
    <property type="entry name" value="G6P_Isomerase"/>
</dbReference>
<dbReference type="GO" id="GO:0051156">
    <property type="term" value="P:glucose 6-phosphate metabolic process"/>
    <property type="evidence" value="ECO:0007669"/>
    <property type="project" value="TreeGrafter"/>
</dbReference>
<comment type="caution">
    <text evidence="5">The sequence shown here is derived from an EMBL/GenBank/DDBJ whole genome shotgun (WGS) entry which is preliminary data.</text>
</comment>
<dbReference type="PANTHER" id="PTHR11469:SF1">
    <property type="entry name" value="GLUCOSE-6-PHOSPHATE ISOMERASE"/>
    <property type="match status" value="1"/>
</dbReference>
<keyword evidence="2" id="KW-0312">Gluconeogenesis</keyword>
<dbReference type="EMBL" id="PSZP01000024">
    <property type="protein sequence ID" value="TCG10726.1"/>
    <property type="molecule type" value="Genomic_DNA"/>
</dbReference>
<sequence length="81" mass="9124">IAFEGVTDAHAIIGKVPNIHLEVGKMDEENLGQLFYFFQRACAMSAYLLGVNPFNQPGVEIYKSNMFKLLEKPGYVKDEVK</sequence>
<keyword evidence="4 5" id="KW-0413">Isomerase</keyword>
<dbReference type="Proteomes" id="UP000291072">
    <property type="component" value="Unassembled WGS sequence"/>
</dbReference>
<proteinExistence type="predicted"/>
<dbReference type="SUPFAM" id="SSF53697">
    <property type="entry name" value="SIS domain"/>
    <property type="match status" value="1"/>
</dbReference>
<feature type="non-terminal residue" evidence="5">
    <location>
        <position position="1"/>
    </location>
</feature>
<dbReference type="GO" id="GO:0006096">
    <property type="term" value="P:glycolytic process"/>
    <property type="evidence" value="ECO:0007669"/>
    <property type="project" value="UniProtKB-KW"/>
</dbReference>
<evidence type="ECO:0000256" key="3">
    <source>
        <dbReference type="ARBA" id="ARBA00023152"/>
    </source>
</evidence>
<evidence type="ECO:0000256" key="2">
    <source>
        <dbReference type="ARBA" id="ARBA00022432"/>
    </source>
</evidence>
<dbReference type="PANTHER" id="PTHR11469">
    <property type="entry name" value="GLUCOSE-6-PHOSPHATE ISOMERASE"/>
    <property type="match status" value="1"/>
</dbReference>
<gene>
    <name evidence="5" type="ORF">C4B25_03220</name>
</gene>
<dbReference type="CDD" id="cd05016">
    <property type="entry name" value="SIS_PGI_2"/>
    <property type="match status" value="1"/>
</dbReference>
<name>A0A4R0XJB7_9MOLU</name>
<dbReference type="GO" id="GO:0004347">
    <property type="term" value="F:glucose-6-phosphate isomerase activity"/>
    <property type="evidence" value="ECO:0007669"/>
    <property type="project" value="UniProtKB-EC"/>
</dbReference>
<dbReference type="AlphaFoldDB" id="A0A4R0XJB7"/>
<dbReference type="GO" id="GO:0005829">
    <property type="term" value="C:cytosol"/>
    <property type="evidence" value="ECO:0007669"/>
    <property type="project" value="TreeGrafter"/>
</dbReference>
<evidence type="ECO:0000313" key="5">
    <source>
        <dbReference type="EMBL" id="TCG10726.1"/>
    </source>
</evidence>
<evidence type="ECO:0000256" key="4">
    <source>
        <dbReference type="ARBA" id="ARBA00023235"/>
    </source>
</evidence>
<dbReference type="Gene3D" id="3.40.50.10490">
    <property type="entry name" value="Glucose-6-phosphate isomerase like protein, domain 1"/>
    <property type="match status" value="1"/>
</dbReference>
<evidence type="ECO:0000313" key="6">
    <source>
        <dbReference type="Proteomes" id="UP000291072"/>
    </source>
</evidence>
<dbReference type="InterPro" id="IPR018189">
    <property type="entry name" value="Phosphoglucose_isomerase_CS"/>
</dbReference>
<evidence type="ECO:0000256" key="1">
    <source>
        <dbReference type="ARBA" id="ARBA00011952"/>
    </source>
</evidence>
<dbReference type="EC" id="5.3.1.9" evidence="1"/>